<dbReference type="PANTHER" id="PTHR44846">
    <property type="entry name" value="MANNOSYL-D-GLYCERATE TRANSPORT/METABOLISM SYSTEM REPRESSOR MNGR-RELATED"/>
    <property type="match status" value="1"/>
</dbReference>
<keyword evidence="3" id="KW-0804">Transcription</keyword>
<comment type="caution">
    <text evidence="5">The sequence shown here is derived from an EMBL/GenBank/DDBJ whole genome shotgun (WGS) entry which is preliminary data.</text>
</comment>
<keyword evidence="1" id="KW-0805">Transcription regulation</keyword>
<dbReference type="PROSITE" id="PS50949">
    <property type="entry name" value="HTH_GNTR"/>
    <property type="match status" value="1"/>
</dbReference>
<gene>
    <name evidence="5" type="ORF">HF992_07540</name>
</gene>
<evidence type="ECO:0000256" key="3">
    <source>
        <dbReference type="ARBA" id="ARBA00023163"/>
    </source>
</evidence>
<organism evidence="5 6">
    <name type="scientific">Streptococcus ovuberis</name>
    <dbReference type="NCBI Taxonomy" id="1936207"/>
    <lineage>
        <taxon>Bacteria</taxon>
        <taxon>Bacillati</taxon>
        <taxon>Bacillota</taxon>
        <taxon>Bacilli</taxon>
        <taxon>Lactobacillales</taxon>
        <taxon>Streptococcaceae</taxon>
        <taxon>Streptococcus</taxon>
    </lineage>
</organism>
<proteinExistence type="predicted"/>
<evidence type="ECO:0000256" key="2">
    <source>
        <dbReference type="ARBA" id="ARBA00023125"/>
    </source>
</evidence>
<dbReference type="InterPro" id="IPR050679">
    <property type="entry name" value="Bact_HTH_transcr_reg"/>
</dbReference>
<dbReference type="Gene3D" id="1.10.10.10">
    <property type="entry name" value="Winged helix-like DNA-binding domain superfamily/Winged helix DNA-binding domain"/>
    <property type="match status" value="1"/>
</dbReference>
<dbReference type="EMBL" id="JAAXPR010000013">
    <property type="protein sequence ID" value="NKZ20687.1"/>
    <property type="molecule type" value="Genomic_DNA"/>
</dbReference>
<dbReference type="SUPFAM" id="SSF46785">
    <property type="entry name" value="Winged helix' DNA-binding domain"/>
    <property type="match status" value="1"/>
</dbReference>
<dbReference type="AlphaFoldDB" id="A0A7X6S1D3"/>
<evidence type="ECO:0000313" key="6">
    <source>
        <dbReference type="Proteomes" id="UP000522720"/>
    </source>
</evidence>
<dbReference type="SMART" id="SM00345">
    <property type="entry name" value="HTH_GNTR"/>
    <property type="match status" value="1"/>
</dbReference>
<dbReference type="GO" id="GO:0003677">
    <property type="term" value="F:DNA binding"/>
    <property type="evidence" value="ECO:0007669"/>
    <property type="project" value="UniProtKB-KW"/>
</dbReference>
<dbReference type="InterPro" id="IPR000524">
    <property type="entry name" value="Tscrpt_reg_HTH_GntR"/>
</dbReference>
<dbReference type="InterPro" id="IPR036390">
    <property type="entry name" value="WH_DNA-bd_sf"/>
</dbReference>
<keyword evidence="6" id="KW-1185">Reference proteome</keyword>
<dbReference type="InterPro" id="IPR036388">
    <property type="entry name" value="WH-like_DNA-bd_sf"/>
</dbReference>
<dbReference type="GO" id="GO:0045892">
    <property type="term" value="P:negative regulation of DNA-templated transcription"/>
    <property type="evidence" value="ECO:0007669"/>
    <property type="project" value="TreeGrafter"/>
</dbReference>
<accession>A0A7X6S1D3</accession>
<evidence type="ECO:0000256" key="1">
    <source>
        <dbReference type="ARBA" id="ARBA00023015"/>
    </source>
</evidence>
<name>A0A7X6S1D3_9STRE</name>
<reference evidence="5 6" key="1">
    <citation type="submission" date="2020-04" db="EMBL/GenBank/DDBJ databases">
        <title>MicrobeNet Type strains.</title>
        <authorList>
            <person name="Nicholson A.C."/>
        </authorList>
    </citation>
    <scope>NUCLEOTIDE SEQUENCE [LARGE SCALE GENOMIC DNA]</scope>
    <source>
        <strain evidence="5 6">CCUG 69612</strain>
    </source>
</reference>
<protein>
    <submittedName>
        <fullName evidence="5">GntR family transcriptional regulator</fullName>
    </submittedName>
</protein>
<dbReference type="Pfam" id="PF00392">
    <property type="entry name" value="GntR"/>
    <property type="match status" value="1"/>
</dbReference>
<dbReference type="GO" id="GO:0003700">
    <property type="term" value="F:DNA-binding transcription factor activity"/>
    <property type="evidence" value="ECO:0007669"/>
    <property type="project" value="InterPro"/>
</dbReference>
<evidence type="ECO:0000259" key="4">
    <source>
        <dbReference type="PROSITE" id="PS50949"/>
    </source>
</evidence>
<dbReference type="PANTHER" id="PTHR44846:SF17">
    <property type="entry name" value="GNTR-FAMILY TRANSCRIPTIONAL REGULATOR"/>
    <property type="match status" value="1"/>
</dbReference>
<evidence type="ECO:0000313" key="5">
    <source>
        <dbReference type="EMBL" id="NKZ20687.1"/>
    </source>
</evidence>
<feature type="domain" description="HTH gntR-type" evidence="4">
    <location>
        <begin position="1"/>
        <end position="61"/>
    </location>
</feature>
<keyword evidence="2" id="KW-0238">DNA-binding</keyword>
<sequence length="116" mass="12996">MAIACSIHREEIKVGEKLAPMVKLGKQFGVSRETVRNGLKLLADGDVISLQHGRGVIVLSRESARAFLDDFQQQTEIRAIYNEISGMIHQQESDLDKLKHLVGQLTQKMSPLPKEM</sequence>
<dbReference type="Proteomes" id="UP000522720">
    <property type="component" value="Unassembled WGS sequence"/>
</dbReference>